<keyword evidence="3" id="KW-1185">Reference proteome</keyword>
<reference evidence="2 3" key="1">
    <citation type="journal article" date="2020" name="Microorganisms">
        <title>Reliable Identification of Environmental Pseudomonas Isolates Using the rpoD Gene.</title>
        <authorList>
            <consortium name="The Broad Institute Genome Sequencing Platform"/>
            <person name="Girard L."/>
            <person name="Lood C."/>
            <person name="Rokni-Zadeh H."/>
            <person name="van Noort V."/>
            <person name="Lavigne R."/>
            <person name="De Mot R."/>
        </authorList>
    </citation>
    <scope>NUCLEOTIDE SEQUENCE [LARGE SCALE GENOMIC DNA]</scope>
    <source>
        <strain evidence="2 3">RW7P2</strain>
    </source>
</reference>
<dbReference type="Pfam" id="PF15607">
    <property type="entry name" value="Ntox44"/>
    <property type="match status" value="1"/>
</dbReference>
<evidence type="ECO:0000313" key="2">
    <source>
        <dbReference type="EMBL" id="MBC3478227.1"/>
    </source>
</evidence>
<evidence type="ECO:0000313" key="3">
    <source>
        <dbReference type="Proteomes" id="UP000628086"/>
    </source>
</evidence>
<comment type="caution">
    <text evidence="2">The sequence shown here is derived from an EMBL/GenBank/DDBJ whole genome shotgun (WGS) entry which is preliminary data.</text>
</comment>
<accession>A0ABR6VCN0</accession>
<protein>
    <submittedName>
        <fullName evidence="2">Bacteriocin</fullName>
    </submittedName>
</protein>
<name>A0ABR6VCN0_9PSED</name>
<organism evidence="2 3">
    <name type="scientific">Pseudomonas taiwanensis</name>
    <dbReference type="NCBI Taxonomy" id="470150"/>
    <lineage>
        <taxon>Bacteria</taxon>
        <taxon>Pseudomonadati</taxon>
        <taxon>Pseudomonadota</taxon>
        <taxon>Gammaproteobacteria</taxon>
        <taxon>Pseudomonadales</taxon>
        <taxon>Pseudomonadaceae</taxon>
        <taxon>Pseudomonas</taxon>
    </lineage>
</organism>
<feature type="domain" description="Bacterial toxin 44" evidence="1">
    <location>
        <begin position="50"/>
        <end position="119"/>
    </location>
</feature>
<gene>
    <name evidence="2" type="ORF">HU747_21805</name>
</gene>
<evidence type="ECO:0000259" key="1">
    <source>
        <dbReference type="Pfam" id="PF15607"/>
    </source>
</evidence>
<dbReference type="RefSeq" id="WP_104881215.1">
    <property type="nucleotide sequence ID" value="NZ_JABWRR010000023.1"/>
</dbReference>
<proteinExistence type="predicted"/>
<sequence>MYPPTASVDSDMNAASKARNYFKNGGSAFLVPWFYSMVRNRGEWDYKQQGRQYEAFGNFNYGATGTAAGLSQEFLLRGAGWAQRRAGTCNSAFGSWCNDAPYGDAPEDQAWIKAGIEYAKSRGYSVPDSSLASTCRRTRHMDAQHRLKARTEQGCCV</sequence>
<dbReference type="EMBL" id="JABWRS010000021">
    <property type="protein sequence ID" value="MBC3478227.1"/>
    <property type="molecule type" value="Genomic_DNA"/>
</dbReference>
<dbReference type="InterPro" id="IPR028946">
    <property type="entry name" value="Ntox44"/>
</dbReference>
<dbReference type="Proteomes" id="UP000628086">
    <property type="component" value="Unassembled WGS sequence"/>
</dbReference>